<evidence type="ECO:0000313" key="1">
    <source>
        <dbReference type="EMBL" id="TMQ56540.1"/>
    </source>
</evidence>
<dbReference type="AlphaFoldDB" id="A0A538SYS4"/>
<dbReference type="GO" id="GO:0004803">
    <property type="term" value="F:transposase activity"/>
    <property type="evidence" value="ECO:0007669"/>
    <property type="project" value="InterPro"/>
</dbReference>
<accession>A0A538SYS4</accession>
<dbReference type="GO" id="GO:0003677">
    <property type="term" value="F:DNA binding"/>
    <property type="evidence" value="ECO:0007669"/>
    <property type="project" value="InterPro"/>
</dbReference>
<dbReference type="EMBL" id="VBOS01000163">
    <property type="protein sequence ID" value="TMQ56540.1"/>
    <property type="molecule type" value="Genomic_DNA"/>
</dbReference>
<gene>
    <name evidence="1" type="ORF">E6K72_04895</name>
</gene>
<dbReference type="Pfam" id="PF01527">
    <property type="entry name" value="HTH_Tnp_1"/>
    <property type="match status" value="1"/>
</dbReference>
<name>A0A538SYS4_UNCEI</name>
<evidence type="ECO:0008006" key="3">
    <source>
        <dbReference type="Google" id="ProtNLM"/>
    </source>
</evidence>
<comment type="caution">
    <text evidence="1">The sequence shown here is derived from an EMBL/GenBank/DDBJ whole genome shotgun (WGS) entry which is preliminary data.</text>
</comment>
<dbReference type="InterPro" id="IPR002514">
    <property type="entry name" value="Transposase_8"/>
</dbReference>
<dbReference type="GO" id="GO:0006313">
    <property type="term" value="P:DNA transposition"/>
    <property type="evidence" value="ECO:0007669"/>
    <property type="project" value="InterPro"/>
</dbReference>
<proteinExistence type="predicted"/>
<reference evidence="1 2" key="1">
    <citation type="journal article" date="2019" name="Nat. Microbiol.">
        <title>Mediterranean grassland soil C-N compound turnover is dependent on rainfall and depth, and is mediated by genomically divergent microorganisms.</title>
        <authorList>
            <person name="Diamond S."/>
            <person name="Andeer P.F."/>
            <person name="Li Z."/>
            <person name="Crits-Christoph A."/>
            <person name="Burstein D."/>
            <person name="Anantharaman K."/>
            <person name="Lane K.R."/>
            <person name="Thomas B.C."/>
            <person name="Pan C."/>
            <person name="Northen T.R."/>
            <person name="Banfield J.F."/>
        </authorList>
    </citation>
    <scope>NUCLEOTIDE SEQUENCE [LARGE SCALE GENOMIC DNA]</scope>
    <source>
        <strain evidence="1">WS_2</strain>
    </source>
</reference>
<dbReference type="SUPFAM" id="SSF46689">
    <property type="entry name" value="Homeodomain-like"/>
    <property type="match status" value="1"/>
</dbReference>
<sequence length="115" mass="13016">MPKARRKRMTYTEGQRRTILLAAQKDGLTAIQVQKRFGVKPITYYSWRKKRGVAARRGRRGLAMAASGGLGIQLRSAVQSRIRQVLPEIVKSEVGNYMTSLFGGRGGRRRRRSLI</sequence>
<organism evidence="1 2">
    <name type="scientific">Eiseniibacteriota bacterium</name>
    <dbReference type="NCBI Taxonomy" id="2212470"/>
    <lineage>
        <taxon>Bacteria</taxon>
        <taxon>Candidatus Eiseniibacteriota</taxon>
    </lineage>
</organism>
<dbReference type="Proteomes" id="UP000317716">
    <property type="component" value="Unassembled WGS sequence"/>
</dbReference>
<protein>
    <recommendedName>
        <fullName evidence="3">Transposase</fullName>
    </recommendedName>
</protein>
<evidence type="ECO:0000313" key="2">
    <source>
        <dbReference type="Proteomes" id="UP000317716"/>
    </source>
</evidence>
<dbReference type="InterPro" id="IPR009057">
    <property type="entry name" value="Homeodomain-like_sf"/>
</dbReference>